<feature type="domain" description="Phosphoribosyltransferase" evidence="2">
    <location>
        <begin position="142"/>
        <end position="237"/>
    </location>
</feature>
<dbReference type="OrthoDB" id="9779910at2"/>
<dbReference type="CDD" id="cd06223">
    <property type="entry name" value="PRTases_typeI"/>
    <property type="match status" value="1"/>
</dbReference>
<gene>
    <name evidence="4" type="ORF">SAMN05216257_101112</name>
</gene>
<dbReference type="PANTHER" id="PTHR47505">
    <property type="entry name" value="DNA UTILIZATION PROTEIN YHGH"/>
    <property type="match status" value="1"/>
</dbReference>
<sequence>MKELISLVYPPRCVACGEQVLDEGGLCGPCWRQTPFITGLVCDLCGVPLIGAAEEGVAEYCDDCLGVLRPWSRGRAALVYAGQGRRLVLKLKHEDRHDLVAPMAHWMAQAARPLLQGASGEVVAVPVPLHWRRLMARRFNQSALLARGVARRLGIACAPAALRRIRHTAEQEGRGHDARFANLAGAIVPGRRARERLAGRTVLIVDDVMTSGATLSAAAEAARASGAREVFALVLARVAKAP</sequence>
<protein>
    <submittedName>
        <fullName evidence="4">Predicted amidophosphoribosyltransferases</fullName>
    </submittedName>
</protein>
<keyword evidence="4" id="KW-0328">Glycosyltransferase</keyword>
<evidence type="ECO:0000313" key="5">
    <source>
        <dbReference type="Proteomes" id="UP000199328"/>
    </source>
</evidence>
<comment type="similarity">
    <text evidence="1">Belongs to the ComF/GntX family.</text>
</comment>
<proteinExistence type="inferred from homology"/>
<keyword evidence="4" id="KW-0808">Transferase</keyword>
<dbReference type="GO" id="GO:0016757">
    <property type="term" value="F:glycosyltransferase activity"/>
    <property type="evidence" value="ECO:0007669"/>
    <property type="project" value="UniProtKB-KW"/>
</dbReference>
<dbReference type="InterPro" id="IPR051910">
    <property type="entry name" value="ComF/GntX_DNA_util-trans"/>
</dbReference>
<dbReference type="STRING" id="990712.SAMN05216257_101112"/>
<reference evidence="5" key="1">
    <citation type="submission" date="2016-10" db="EMBL/GenBank/DDBJ databases">
        <authorList>
            <person name="Varghese N."/>
            <person name="Submissions S."/>
        </authorList>
    </citation>
    <scope>NUCLEOTIDE SEQUENCE [LARGE SCALE GENOMIC DNA]</scope>
    <source>
        <strain evidence="5">CGMCC 1.10789</strain>
    </source>
</reference>
<keyword evidence="5" id="KW-1185">Reference proteome</keyword>
<dbReference type="Gene3D" id="3.40.50.2020">
    <property type="match status" value="1"/>
</dbReference>
<dbReference type="Proteomes" id="UP000199328">
    <property type="component" value="Unassembled WGS sequence"/>
</dbReference>
<accession>A0A1G8XYD2</accession>
<dbReference type="EMBL" id="FNFV01000001">
    <property type="protein sequence ID" value="SDJ95541.1"/>
    <property type="molecule type" value="Genomic_DNA"/>
</dbReference>
<feature type="domain" description="Double zinc ribbon" evidence="3">
    <location>
        <begin position="5"/>
        <end position="65"/>
    </location>
</feature>
<evidence type="ECO:0000259" key="3">
    <source>
        <dbReference type="Pfam" id="PF18912"/>
    </source>
</evidence>
<dbReference type="PANTHER" id="PTHR47505:SF1">
    <property type="entry name" value="DNA UTILIZATION PROTEIN YHGH"/>
    <property type="match status" value="1"/>
</dbReference>
<organism evidence="4 5">
    <name type="scientific">Meinhardsimonia xiamenensis</name>
    <dbReference type="NCBI Taxonomy" id="990712"/>
    <lineage>
        <taxon>Bacteria</taxon>
        <taxon>Pseudomonadati</taxon>
        <taxon>Pseudomonadota</taxon>
        <taxon>Alphaproteobacteria</taxon>
        <taxon>Rhodobacterales</taxon>
        <taxon>Paracoccaceae</taxon>
        <taxon>Meinhardsimonia</taxon>
    </lineage>
</organism>
<name>A0A1G8XYD2_9RHOB</name>
<evidence type="ECO:0000313" key="4">
    <source>
        <dbReference type="EMBL" id="SDJ95541.1"/>
    </source>
</evidence>
<dbReference type="SUPFAM" id="SSF53271">
    <property type="entry name" value="PRTase-like"/>
    <property type="match status" value="1"/>
</dbReference>
<evidence type="ECO:0000256" key="1">
    <source>
        <dbReference type="ARBA" id="ARBA00008007"/>
    </source>
</evidence>
<dbReference type="InterPro" id="IPR000836">
    <property type="entry name" value="PRTase_dom"/>
</dbReference>
<dbReference type="AlphaFoldDB" id="A0A1G8XYD2"/>
<dbReference type="Pfam" id="PF18912">
    <property type="entry name" value="DZR_2"/>
    <property type="match status" value="1"/>
</dbReference>
<dbReference type="InterPro" id="IPR044005">
    <property type="entry name" value="DZR_2"/>
</dbReference>
<dbReference type="InterPro" id="IPR029057">
    <property type="entry name" value="PRTase-like"/>
</dbReference>
<dbReference type="Pfam" id="PF00156">
    <property type="entry name" value="Pribosyltran"/>
    <property type="match status" value="1"/>
</dbReference>
<evidence type="ECO:0000259" key="2">
    <source>
        <dbReference type="Pfam" id="PF00156"/>
    </source>
</evidence>